<dbReference type="AlphaFoldDB" id="A0A8D9EQL2"/>
<name>A0A8D9EQL2_9HEMI</name>
<evidence type="ECO:0000256" key="1">
    <source>
        <dbReference type="SAM" id="MobiDB-lite"/>
    </source>
</evidence>
<proteinExistence type="predicted"/>
<feature type="region of interest" description="Disordered" evidence="1">
    <location>
        <begin position="173"/>
        <end position="204"/>
    </location>
</feature>
<accession>A0A8D9EQL2</accession>
<sequence>MSDDSELSELDTVEIRGPYDNENDNGGGVGDYDEDDSTNADAHLKFVRVLKQYPIILSKSQMPCVKLQKNQAIQCMKDQLEQETGTRYNEKQILKKVNNMKTKVRGKMVRWETNGSKRIKMPRWADELLDLISGDYTTETHTNTNEDISQNYIPASDTEDFKPQHTAPRVVLRTSSTSSVSGGVTSHNNASTAASSNNRAGTGSSSLLMKSALEAYETDETRHMSNADLQRLVYLEQLKLARLQMNYYKQKTTAQRKSNNR</sequence>
<organism evidence="2">
    <name type="scientific">Cacopsylla melanoneura</name>
    <dbReference type="NCBI Taxonomy" id="428564"/>
    <lineage>
        <taxon>Eukaryota</taxon>
        <taxon>Metazoa</taxon>
        <taxon>Ecdysozoa</taxon>
        <taxon>Arthropoda</taxon>
        <taxon>Hexapoda</taxon>
        <taxon>Insecta</taxon>
        <taxon>Pterygota</taxon>
        <taxon>Neoptera</taxon>
        <taxon>Paraneoptera</taxon>
        <taxon>Hemiptera</taxon>
        <taxon>Sternorrhyncha</taxon>
        <taxon>Psylloidea</taxon>
        <taxon>Psyllidae</taxon>
        <taxon>Psyllinae</taxon>
        <taxon>Cacopsylla</taxon>
    </lineage>
</organism>
<dbReference type="EMBL" id="HBUF01558907">
    <property type="protein sequence ID" value="CAG6761339.1"/>
    <property type="molecule type" value="Transcribed_RNA"/>
</dbReference>
<evidence type="ECO:0000313" key="2">
    <source>
        <dbReference type="EMBL" id="CAG6761339.1"/>
    </source>
</evidence>
<feature type="region of interest" description="Disordered" evidence="1">
    <location>
        <begin position="1"/>
        <end position="36"/>
    </location>
</feature>
<protein>
    <submittedName>
        <fullName evidence="2">Uncharacterized protein</fullName>
    </submittedName>
</protein>
<reference evidence="2" key="1">
    <citation type="submission" date="2021-05" db="EMBL/GenBank/DDBJ databases">
        <authorList>
            <person name="Alioto T."/>
            <person name="Alioto T."/>
            <person name="Gomez Garrido J."/>
        </authorList>
    </citation>
    <scope>NUCLEOTIDE SEQUENCE</scope>
</reference>
<feature type="compositionally biased region" description="Acidic residues" evidence="1">
    <location>
        <begin position="1"/>
        <end position="12"/>
    </location>
</feature>
<feature type="compositionally biased region" description="Low complexity" evidence="1">
    <location>
        <begin position="174"/>
        <end position="200"/>
    </location>
</feature>